<dbReference type="OrthoDB" id="6220758at2759"/>
<comment type="caution">
    <text evidence="2">The sequence shown here is derived from an EMBL/GenBank/DDBJ whole genome shotgun (WGS) entry which is preliminary data.</text>
</comment>
<keyword evidence="3" id="KW-1185">Reference proteome</keyword>
<dbReference type="Gene3D" id="3.40.710.10">
    <property type="entry name" value="DD-peptidase/beta-lactamase superfamily"/>
    <property type="match status" value="1"/>
</dbReference>
<dbReference type="AlphaFoldDB" id="A0A3M2S4N6"/>
<dbReference type="Proteomes" id="UP000277212">
    <property type="component" value="Unassembled WGS sequence"/>
</dbReference>
<gene>
    <name evidence="2" type="ORF">CDV36_007849</name>
</gene>
<dbReference type="PANTHER" id="PTHR43283">
    <property type="entry name" value="BETA-LACTAMASE-RELATED"/>
    <property type="match status" value="1"/>
</dbReference>
<protein>
    <recommendedName>
        <fullName evidence="1">Beta-lactamase-related domain-containing protein</fullName>
    </recommendedName>
</protein>
<organism evidence="2 3">
    <name type="scientific">Fusarium kuroshium</name>
    <dbReference type="NCBI Taxonomy" id="2010991"/>
    <lineage>
        <taxon>Eukaryota</taxon>
        <taxon>Fungi</taxon>
        <taxon>Dikarya</taxon>
        <taxon>Ascomycota</taxon>
        <taxon>Pezizomycotina</taxon>
        <taxon>Sordariomycetes</taxon>
        <taxon>Hypocreomycetidae</taxon>
        <taxon>Hypocreales</taxon>
        <taxon>Nectriaceae</taxon>
        <taxon>Fusarium</taxon>
        <taxon>Fusarium solani species complex</taxon>
    </lineage>
</organism>
<evidence type="ECO:0000313" key="2">
    <source>
        <dbReference type="EMBL" id="RMJ12520.1"/>
    </source>
</evidence>
<accession>A0A3M2S4N6</accession>
<evidence type="ECO:0000259" key="1">
    <source>
        <dbReference type="Pfam" id="PF00144"/>
    </source>
</evidence>
<dbReference type="InterPro" id="IPR001466">
    <property type="entry name" value="Beta-lactam-related"/>
</dbReference>
<dbReference type="InterPro" id="IPR050789">
    <property type="entry name" value="Diverse_Enzym_Activities"/>
</dbReference>
<reference evidence="2 3" key="1">
    <citation type="submission" date="2017-06" db="EMBL/GenBank/DDBJ databases">
        <title>Comparative genomic analysis of Ambrosia Fusariam Clade fungi.</title>
        <authorList>
            <person name="Stajich J.E."/>
            <person name="Carrillo J."/>
            <person name="Kijimoto T."/>
            <person name="Eskalen A."/>
            <person name="O'Donnell K."/>
            <person name="Kasson M."/>
        </authorList>
    </citation>
    <scope>NUCLEOTIDE SEQUENCE [LARGE SCALE GENOMIC DNA]</scope>
    <source>
        <strain evidence="2">UCR3666</strain>
    </source>
</reference>
<sequence>MTRCSGPERRQWPDLFGLSQSKADAMKTFVSTMQTIQDDIDNGRMFGASIIVARGGKIGLQKVFGTVTPDGRAACDDDIYLAMSVSKSFTATLVLRSIDQGRFTLDTKVVEILPDFAAGGKQNVTLRQLLNHTAGTFRGFLPPGISAENLGNLDQYYASVASMPIDYAVLGKILVATDPKERNFRTIAKEELFNPLSMEHSCFGLAEDHANRVPVCHTEKQTNASTPMTQNMLIKGCTNGNEMPAASAFCTIHDLFRFVETMRQRGTNGEYRLMSKALFDYACRNHTGSLSNGALVPEKEARNMPDSPALYSLLEGYVRGEGHFLTGAGYTASPRAFYAIGGGSTMWMVDPDRDLSVCFLSAGFIEGLHHLERLSKINDLALAACD</sequence>
<dbReference type="EMBL" id="NKUJ01000134">
    <property type="protein sequence ID" value="RMJ12520.1"/>
    <property type="molecule type" value="Genomic_DNA"/>
</dbReference>
<dbReference type="SUPFAM" id="SSF56601">
    <property type="entry name" value="beta-lactamase/transpeptidase-like"/>
    <property type="match status" value="1"/>
</dbReference>
<dbReference type="Pfam" id="PF00144">
    <property type="entry name" value="Beta-lactamase"/>
    <property type="match status" value="1"/>
</dbReference>
<dbReference type="PANTHER" id="PTHR43283:SF3">
    <property type="entry name" value="BETA-LACTAMASE FAMILY PROTEIN (AFU_ORTHOLOGUE AFUA_5G07500)"/>
    <property type="match status" value="1"/>
</dbReference>
<evidence type="ECO:0000313" key="3">
    <source>
        <dbReference type="Proteomes" id="UP000277212"/>
    </source>
</evidence>
<feature type="domain" description="Beta-lactamase-related" evidence="1">
    <location>
        <begin position="34"/>
        <end position="365"/>
    </location>
</feature>
<dbReference type="InterPro" id="IPR012338">
    <property type="entry name" value="Beta-lactam/transpept-like"/>
</dbReference>
<dbReference type="STRING" id="2010991.A0A3M2S4N6"/>
<name>A0A3M2S4N6_9HYPO</name>
<proteinExistence type="predicted"/>